<dbReference type="RefSeq" id="WP_344550082.1">
    <property type="nucleotide sequence ID" value="NZ_BAAANS010000002.1"/>
</dbReference>
<gene>
    <name evidence="3" type="ORF">GCM10009759_05800</name>
</gene>
<proteinExistence type="predicted"/>
<reference evidence="3 4" key="1">
    <citation type="journal article" date="2019" name="Int. J. Syst. Evol. Microbiol.">
        <title>The Global Catalogue of Microorganisms (GCM) 10K type strain sequencing project: providing services to taxonomists for standard genome sequencing and annotation.</title>
        <authorList>
            <consortium name="The Broad Institute Genomics Platform"/>
            <consortium name="The Broad Institute Genome Sequencing Center for Infectious Disease"/>
            <person name="Wu L."/>
            <person name="Ma J."/>
        </authorList>
    </citation>
    <scope>NUCLEOTIDE SEQUENCE [LARGE SCALE GENOMIC DNA]</scope>
    <source>
        <strain evidence="3 4">JCM 14559</strain>
    </source>
</reference>
<accession>A0ABN2W855</accession>
<organism evidence="3 4">
    <name type="scientific">Kitasatospora saccharophila</name>
    <dbReference type="NCBI Taxonomy" id="407973"/>
    <lineage>
        <taxon>Bacteria</taxon>
        <taxon>Bacillati</taxon>
        <taxon>Actinomycetota</taxon>
        <taxon>Actinomycetes</taxon>
        <taxon>Kitasatosporales</taxon>
        <taxon>Streptomycetaceae</taxon>
        <taxon>Kitasatospora</taxon>
    </lineage>
</organism>
<evidence type="ECO:0000313" key="4">
    <source>
        <dbReference type="Proteomes" id="UP001500897"/>
    </source>
</evidence>
<keyword evidence="2" id="KW-0472">Membrane</keyword>
<sequence length="274" mass="28389">MPEQELSDVFVRAVGDSVPDLGLLIAGATVQGRGIRRRRRLARTGAVAAVVLLAVGGGLLLRPAAAPPAASPAAAPALRPGSAVVAALPAAAREIVIKTVQKTVPPEYGQDDRWEVTSTELGNPPKTAPANAPGISFLFRLHGASGAEVGTVELLVQRSSLSPGLPAMDYDCDRHPATDGCDSDSKGASDFEAVTVTLPAADGRPVSYRADLLDHNGFRILVTSTGLTGGLPPVSRATVGELALELRLNLFPPETTTRTPGWDELLSTTATPSR</sequence>
<dbReference type="Proteomes" id="UP001500897">
    <property type="component" value="Unassembled WGS sequence"/>
</dbReference>
<evidence type="ECO:0000256" key="1">
    <source>
        <dbReference type="SAM" id="MobiDB-lite"/>
    </source>
</evidence>
<feature type="transmembrane region" description="Helical" evidence="2">
    <location>
        <begin position="41"/>
        <end position="61"/>
    </location>
</feature>
<feature type="region of interest" description="Disordered" evidence="1">
    <location>
        <begin position="255"/>
        <end position="274"/>
    </location>
</feature>
<comment type="caution">
    <text evidence="3">The sequence shown here is derived from an EMBL/GenBank/DDBJ whole genome shotgun (WGS) entry which is preliminary data.</text>
</comment>
<evidence type="ECO:0008006" key="5">
    <source>
        <dbReference type="Google" id="ProtNLM"/>
    </source>
</evidence>
<evidence type="ECO:0000256" key="2">
    <source>
        <dbReference type="SAM" id="Phobius"/>
    </source>
</evidence>
<evidence type="ECO:0000313" key="3">
    <source>
        <dbReference type="EMBL" id="GAA2085742.1"/>
    </source>
</evidence>
<keyword evidence="4" id="KW-1185">Reference proteome</keyword>
<name>A0ABN2W855_9ACTN</name>
<dbReference type="EMBL" id="BAAANS010000002">
    <property type="protein sequence ID" value="GAA2085742.1"/>
    <property type="molecule type" value="Genomic_DNA"/>
</dbReference>
<keyword evidence="2" id="KW-0812">Transmembrane</keyword>
<protein>
    <recommendedName>
        <fullName evidence="5">Ribosomally synthesized peptide with SipW-like signal peptide</fullName>
    </recommendedName>
</protein>
<keyword evidence="2" id="KW-1133">Transmembrane helix</keyword>